<reference evidence="1" key="1">
    <citation type="submission" date="2020-03" db="EMBL/GenBank/DDBJ databases">
        <title>The deep terrestrial virosphere.</title>
        <authorList>
            <person name="Holmfeldt K."/>
            <person name="Nilsson E."/>
            <person name="Simone D."/>
            <person name="Lopez-Fernandez M."/>
            <person name="Wu X."/>
            <person name="de Brujin I."/>
            <person name="Lundin D."/>
            <person name="Andersson A."/>
            <person name="Bertilsson S."/>
            <person name="Dopson M."/>
        </authorList>
    </citation>
    <scope>NUCLEOTIDE SEQUENCE</scope>
    <source>
        <strain evidence="1">MM415A00796</strain>
    </source>
</reference>
<dbReference type="InterPro" id="IPR027417">
    <property type="entry name" value="P-loop_NTPase"/>
</dbReference>
<protein>
    <submittedName>
        <fullName evidence="1">Putative terminase</fullName>
    </submittedName>
</protein>
<gene>
    <name evidence="1" type="ORF">MM415A00796_0015</name>
</gene>
<dbReference type="Gene3D" id="3.40.50.300">
    <property type="entry name" value="P-loop containing nucleotide triphosphate hydrolases"/>
    <property type="match status" value="1"/>
</dbReference>
<accession>A0A6M3KEI0</accession>
<proteinExistence type="predicted"/>
<sequence length="635" mass="71274">MKGKRLGPHVIPRSGRMHTAWRYYAYTRCRAEPRLQPVFKAACRRSSLFYINTFVWIKEPRALASTIPFATWDFQDELITMLVKKLRESANDPEPGKVYDVLTEKSRDMGVTWTHLAVLDWCWRFWAGTQFLCISEKEDKVDRIGDQSALLPKLDFIEERVPAFLQVRGTRHDQYHGRRHLVVYNPQNGAAITGESANADAGRSGRYLGVLRDEEAAAPFGTEITNALNATTRCQMRVSTPRGASGSFYEARRHAEPGGIEVVTLHWSRHPLFARGLYEWDGKDIRVLDGAWHAAYTRKFGRPYPFRRQPTFSDPGAPWEHLRSPWFDAEVERSKETVKGISQERQISYLGSGSPFFNPVRLGETRRKYARTPPWRGELPALLGRDLPDADVRAERCACWFDVIGGKPPQKTTYSVACDIGTGTGVSDSAVSVGDDRLKTKVFEFYSNGILPEQLAEVVKAICEFFTTPEGVPFHAWDAGGPGQPYGTRFCQVAPTIPVYWHHQAGSQKRARLPGVQFAGMAGRPKLELFTSFRSALFGGWFITPSTTSYEQAAEYVFSDRGLPEHVAAARTDAPEGRGEQHGDVLVSDVVLHEAMQNRPQPRPAKPEVPVGCLAWRKQQAAAAAQAEAAWCGWN</sequence>
<evidence type="ECO:0000313" key="1">
    <source>
        <dbReference type="EMBL" id="QJA80011.1"/>
    </source>
</evidence>
<name>A0A6M3KEI0_9ZZZZ</name>
<dbReference type="AlphaFoldDB" id="A0A6M3KEI0"/>
<dbReference type="Gene3D" id="3.30.420.240">
    <property type="match status" value="1"/>
</dbReference>
<organism evidence="1">
    <name type="scientific">viral metagenome</name>
    <dbReference type="NCBI Taxonomy" id="1070528"/>
    <lineage>
        <taxon>unclassified sequences</taxon>
        <taxon>metagenomes</taxon>
        <taxon>organismal metagenomes</taxon>
    </lineage>
</organism>
<dbReference type="EMBL" id="MT142402">
    <property type="protein sequence ID" value="QJA80011.1"/>
    <property type="molecule type" value="Genomic_DNA"/>
</dbReference>